<dbReference type="InterPro" id="IPR036388">
    <property type="entry name" value="WH-like_DNA-bd_sf"/>
</dbReference>
<dbReference type="EMBL" id="AE016817">
    <property type="protein sequence ID" value="AAS52286.2"/>
    <property type="molecule type" value="Genomic_DNA"/>
</dbReference>
<dbReference type="GO" id="GO:0005634">
    <property type="term" value="C:nucleus"/>
    <property type="evidence" value="ECO:0000318"/>
    <property type="project" value="GO_Central"/>
</dbReference>
<dbReference type="GO" id="GO:0070210">
    <property type="term" value="C:Rpd3L-Expanded complex"/>
    <property type="evidence" value="ECO:0000318"/>
    <property type="project" value="GO_Central"/>
</dbReference>
<dbReference type="FunFam" id="1.10.10.10:FF:000087">
    <property type="entry name" value="Transcriptional adapter 2"/>
    <property type="match status" value="1"/>
</dbReference>
<proteinExistence type="predicted"/>
<sequence length="324" mass="35931">MEFNSPQPEHAQLHIHPKGAARLLGKLHAEGRVMHHEDNEESGGGEGRLIPSPPLSPRVGPGESGAAVGRDAGALVVTPSWAPGMTSKRYRYATHGFLAQYRLMGYGGGARPKKTGLARRPRYNKTYASGSDLEKVYRTRRVTKNTGTPAVEGSLSPMAGFARPSPRANRKKRAHPHVSGHTQTTPLASAKEVHSAPTYVPNMSWEKLPDYSPPLSTLPSNNNTKCLKVEWKGSSMDLSNDPLRHKLHPAELVLAQTLRLPCDLYLDSKRRLFCEKVHRLKQGMPFRRTDAQKACRIDVNKASRLFAAYEKIGWLDDDNFAKYL</sequence>
<dbReference type="HOGENOM" id="CLU_042442_0_0_1"/>
<feature type="region of interest" description="Disordered" evidence="1">
    <location>
        <begin position="144"/>
        <end position="195"/>
    </location>
</feature>
<keyword evidence="4" id="KW-1185">Reference proteome</keyword>
<dbReference type="GeneID" id="4620627"/>
<evidence type="ECO:0000313" key="3">
    <source>
        <dbReference type="EMBL" id="AAS52286.2"/>
    </source>
</evidence>
<feature type="domain" description="SWIRM" evidence="2">
    <location>
        <begin position="227"/>
        <end position="324"/>
    </location>
</feature>
<organism evidence="3 4">
    <name type="scientific">Eremothecium gossypii (strain ATCC 10895 / CBS 109.51 / FGSC 9923 / NRRL Y-1056)</name>
    <name type="common">Yeast</name>
    <name type="synonym">Ashbya gossypii</name>
    <dbReference type="NCBI Taxonomy" id="284811"/>
    <lineage>
        <taxon>Eukaryota</taxon>
        <taxon>Fungi</taxon>
        <taxon>Dikarya</taxon>
        <taxon>Ascomycota</taxon>
        <taxon>Saccharomycotina</taxon>
        <taxon>Saccharomycetes</taxon>
        <taxon>Saccharomycetales</taxon>
        <taxon>Saccharomycetaceae</taxon>
        <taxon>Eremothecium</taxon>
    </lineage>
</organism>
<dbReference type="eggNOG" id="ENOG502R6VN">
    <property type="taxonomic scope" value="Eukaryota"/>
</dbReference>
<feature type="compositionally biased region" description="Basic residues" evidence="1">
    <location>
        <begin position="168"/>
        <end position="178"/>
    </location>
</feature>
<dbReference type="InterPro" id="IPR009057">
    <property type="entry name" value="Homeodomain-like_sf"/>
</dbReference>
<dbReference type="Pfam" id="PF04433">
    <property type="entry name" value="SWIRM"/>
    <property type="match status" value="1"/>
</dbReference>
<dbReference type="STRING" id="284811.Q759B1"/>
<dbReference type="GO" id="GO:0006357">
    <property type="term" value="P:regulation of transcription by RNA polymerase II"/>
    <property type="evidence" value="ECO:0000318"/>
    <property type="project" value="GO_Central"/>
</dbReference>
<gene>
    <name evidence="3" type="ORF">AGOS_ADR366W</name>
</gene>
<dbReference type="InterPro" id="IPR007526">
    <property type="entry name" value="SWIRM"/>
</dbReference>
<evidence type="ECO:0000313" key="4">
    <source>
        <dbReference type="Proteomes" id="UP000000591"/>
    </source>
</evidence>
<feature type="region of interest" description="Disordered" evidence="1">
    <location>
        <begin position="36"/>
        <end position="71"/>
    </location>
</feature>
<evidence type="ECO:0000259" key="2">
    <source>
        <dbReference type="PROSITE" id="PS50934"/>
    </source>
</evidence>
<evidence type="ECO:0000256" key="1">
    <source>
        <dbReference type="SAM" id="MobiDB-lite"/>
    </source>
</evidence>
<dbReference type="RefSeq" id="NP_984462.2">
    <property type="nucleotide sequence ID" value="NM_209815.2"/>
</dbReference>
<dbReference type="InParanoid" id="Q759B1"/>
<dbReference type="Proteomes" id="UP000000591">
    <property type="component" value="Chromosome IV"/>
</dbReference>
<dbReference type="GO" id="GO:0003682">
    <property type="term" value="F:chromatin binding"/>
    <property type="evidence" value="ECO:0000318"/>
    <property type="project" value="GO_Central"/>
</dbReference>
<dbReference type="PROSITE" id="PS50934">
    <property type="entry name" value="SWIRM"/>
    <property type="match status" value="1"/>
</dbReference>
<name>Q759B1_EREGS</name>
<dbReference type="OMA" id="YATHGFL"/>
<accession>Q759B1</accession>
<dbReference type="FunCoup" id="Q759B1">
    <property type="interactions" value="126"/>
</dbReference>
<dbReference type="PANTHER" id="PTHR12374">
    <property type="entry name" value="TRANSCRIPTIONAL ADAPTOR 2 ADA2 -RELATED"/>
    <property type="match status" value="1"/>
</dbReference>
<dbReference type="GO" id="GO:0003713">
    <property type="term" value="F:transcription coactivator activity"/>
    <property type="evidence" value="ECO:0000318"/>
    <property type="project" value="GO_Central"/>
</dbReference>
<dbReference type="SUPFAM" id="SSF46689">
    <property type="entry name" value="Homeodomain-like"/>
    <property type="match status" value="1"/>
</dbReference>
<dbReference type="OrthoDB" id="5598695at2759"/>
<dbReference type="GO" id="GO:0006338">
    <property type="term" value="P:chromatin remodeling"/>
    <property type="evidence" value="ECO:0000318"/>
    <property type="project" value="GO_Central"/>
</dbReference>
<reference evidence="3 4" key="1">
    <citation type="journal article" date="2004" name="Science">
        <title>The Ashbya gossypii genome as a tool for mapping the ancient Saccharomyces cerevisiae genome.</title>
        <authorList>
            <person name="Dietrich F.S."/>
            <person name="Voegeli S."/>
            <person name="Brachat S."/>
            <person name="Lerch A."/>
            <person name="Gates K."/>
            <person name="Steiner S."/>
            <person name="Mohr C."/>
            <person name="Pohlmann R."/>
            <person name="Luedi P."/>
            <person name="Choi S."/>
            <person name="Wing R.A."/>
            <person name="Flavier A."/>
            <person name="Gaffney T.D."/>
            <person name="Philippsen P."/>
        </authorList>
    </citation>
    <scope>NUCLEOTIDE SEQUENCE [LARGE SCALE GENOMIC DNA]</scope>
    <source>
        <strain evidence="4">ATCC 10895 / CBS 109.51 / FGSC 9923 / NRRL Y-1056</strain>
    </source>
</reference>
<dbReference type="KEGG" id="ago:AGOS_ADR366W"/>
<protein>
    <submittedName>
        <fullName evidence="3">ADR366Wp</fullName>
    </submittedName>
</protein>
<dbReference type="AlphaFoldDB" id="Q759B1"/>
<dbReference type="Gene3D" id="1.10.10.10">
    <property type="entry name" value="Winged helix-like DNA-binding domain superfamily/Winged helix DNA-binding domain"/>
    <property type="match status" value="1"/>
</dbReference>
<reference evidence="4" key="2">
    <citation type="journal article" date="2013" name="G3 (Bethesda)">
        <title>Genomes of Ashbya fungi isolated from insects reveal four mating-type loci, numerous translocations, lack of transposons, and distinct gene duplications.</title>
        <authorList>
            <person name="Dietrich F.S."/>
            <person name="Voegeli S."/>
            <person name="Kuo S."/>
            <person name="Philippsen P."/>
        </authorList>
    </citation>
    <scope>GENOME REANNOTATION</scope>
    <source>
        <strain evidence="4">ATCC 10895 / CBS 109.51 / FGSC 9923 / NRRL Y-1056</strain>
    </source>
</reference>
<dbReference type="PANTHER" id="PTHR12374:SF21">
    <property type="entry name" value="SWIRM DOMAIN-CONTAINING PROTEIN FUN19-RELATED"/>
    <property type="match status" value="1"/>
</dbReference>